<dbReference type="EMBL" id="KV750387">
    <property type="protein sequence ID" value="OCL05036.1"/>
    <property type="molecule type" value="Genomic_DNA"/>
</dbReference>
<sequence length="498" mass="55542">MFSWITGPRITNAVEDLQSDHADATYLEPPETPAPVFAVRAFKHAIFGTPHPTEEVEGTTSGVKDNGKTNEFIAKETAHGKSLDFNAEAERNPLSSPTKPNGILMTPGTAARGRKTVSFGSHVVDNEGKRASFPGKSGLPNDFPGKFPSPWTPGTELLSDKKPRTKLTAALYNARDSAQSNTTSKPKAKDDNDITLDVMEPRSESGKYWKDQYLSYSERSQKEVKKLVTKQQLAKNYAKKKDAEAMELATKLEDERKRHKLREKTLEEQTKEYQERLRQSMAENLKASTEIAALKKRVAALENSLSTAEDKSSNVIRIYEDVEQEATVQPNSVIIAKQTRPAREPHTNRERSPSRPRRPRRATAPDQSHIADQFSDLHPQMSKAPLSVRDPVVSKENIPPKSHIQSQPQSPDPWTLDYTSSPPQMDRLALPISSGPLQAPQRSNTLAKTKPSLSPKMLNRRLEASKTSEEKESLSADRKEAAKQRLLRRRGKENGVST</sequence>
<feature type="domain" description="Spindle pole body-associated protein cut12" evidence="3">
    <location>
        <begin position="173"/>
        <end position="273"/>
    </location>
</feature>
<feature type="compositionally biased region" description="Polar residues" evidence="2">
    <location>
        <begin position="176"/>
        <end position="185"/>
    </location>
</feature>
<dbReference type="OrthoDB" id="5383703at2759"/>
<feature type="compositionally biased region" description="Basic and acidic residues" evidence="2">
    <location>
        <begin position="341"/>
        <end position="353"/>
    </location>
</feature>
<organism evidence="4 5">
    <name type="scientific">Glonium stellatum</name>
    <dbReference type="NCBI Taxonomy" id="574774"/>
    <lineage>
        <taxon>Eukaryota</taxon>
        <taxon>Fungi</taxon>
        <taxon>Dikarya</taxon>
        <taxon>Ascomycota</taxon>
        <taxon>Pezizomycotina</taxon>
        <taxon>Dothideomycetes</taxon>
        <taxon>Pleosporomycetidae</taxon>
        <taxon>Gloniales</taxon>
        <taxon>Gloniaceae</taxon>
        <taxon>Glonium</taxon>
    </lineage>
</organism>
<evidence type="ECO:0000256" key="1">
    <source>
        <dbReference type="SAM" id="Coils"/>
    </source>
</evidence>
<feature type="region of interest" description="Disordered" evidence="2">
    <location>
        <begin position="329"/>
        <end position="380"/>
    </location>
</feature>
<proteinExistence type="predicted"/>
<keyword evidence="1" id="KW-0175">Coiled coil</keyword>
<feature type="compositionally biased region" description="Basic and acidic residues" evidence="2">
    <location>
        <begin position="460"/>
        <end position="483"/>
    </location>
</feature>
<dbReference type="InterPro" id="IPR021589">
    <property type="entry name" value="Cut12"/>
</dbReference>
<dbReference type="AlphaFoldDB" id="A0A8E2EUW1"/>
<accession>A0A8E2EUW1</accession>
<keyword evidence="5" id="KW-1185">Reference proteome</keyword>
<evidence type="ECO:0000313" key="4">
    <source>
        <dbReference type="EMBL" id="OCL05036.1"/>
    </source>
</evidence>
<feature type="region of interest" description="Disordered" evidence="2">
    <location>
        <begin position="50"/>
        <end position="69"/>
    </location>
</feature>
<evidence type="ECO:0000313" key="5">
    <source>
        <dbReference type="Proteomes" id="UP000250140"/>
    </source>
</evidence>
<gene>
    <name evidence="4" type="ORF">AOQ84DRAFT_104578</name>
</gene>
<feature type="region of interest" description="Disordered" evidence="2">
    <location>
        <begin position="174"/>
        <end position="199"/>
    </location>
</feature>
<feature type="region of interest" description="Disordered" evidence="2">
    <location>
        <begin position="393"/>
        <end position="498"/>
    </location>
</feature>
<dbReference type="Proteomes" id="UP000250140">
    <property type="component" value="Unassembled WGS sequence"/>
</dbReference>
<feature type="coiled-coil region" evidence="1">
    <location>
        <begin position="238"/>
        <end position="311"/>
    </location>
</feature>
<dbReference type="Pfam" id="PF11500">
    <property type="entry name" value="Cut12"/>
    <property type="match status" value="1"/>
</dbReference>
<evidence type="ECO:0000256" key="2">
    <source>
        <dbReference type="SAM" id="MobiDB-lite"/>
    </source>
</evidence>
<name>A0A8E2EUW1_9PEZI</name>
<evidence type="ECO:0000259" key="3">
    <source>
        <dbReference type="Pfam" id="PF11500"/>
    </source>
</evidence>
<reference evidence="4 5" key="1">
    <citation type="journal article" date="2016" name="Nat. Commun.">
        <title>Ectomycorrhizal ecology is imprinted in the genome of the dominant symbiotic fungus Cenococcum geophilum.</title>
        <authorList>
            <consortium name="DOE Joint Genome Institute"/>
            <person name="Peter M."/>
            <person name="Kohler A."/>
            <person name="Ohm R.A."/>
            <person name="Kuo A."/>
            <person name="Krutzmann J."/>
            <person name="Morin E."/>
            <person name="Arend M."/>
            <person name="Barry K.W."/>
            <person name="Binder M."/>
            <person name="Choi C."/>
            <person name="Clum A."/>
            <person name="Copeland A."/>
            <person name="Grisel N."/>
            <person name="Haridas S."/>
            <person name="Kipfer T."/>
            <person name="LaButti K."/>
            <person name="Lindquist E."/>
            <person name="Lipzen A."/>
            <person name="Maire R."/>
            <person name="Meier B."/>
            <person name="Mihaltcheva S."/>
            <person name="Molinier V."/>
            <person name="Murat C."/>
            <person name="Poggeler S."/>
            <person name="Quandt C.A."/>
            <person name="Sperisen C."/>
            <person name="Tritt A."/>
            <person name="Tisserant E."/>
            <person name="Crous P.W."/>
            <person name="Henrissat B."/>
            <person name="Nehls U."/>
            <person name="Egli S."/>
            <person name="Spatafora J.W."/>
            <person name="Grigoriev I.V."/>
            <person name="Martin F.M."/>
        </authorList>
    </citation>
    <scope>NUCLEOTIDE SEQUENCE [LARGE SCALE GENOMIC DNA]</scope>
    <source>
        <strain evidence="4 5">CBS 207.34</strain>
    </source>
</reference>
<protein>
    <recommendedName>
        <fullName evidence="3">Spindle pole body-associated protein cut12 domain-containing protein</fullName>
    </recommendedName>
</protein>